<dbReference type="OrthoDB" id="346371at2759"/>
<dbReference type="SUPFAM" id="SSF50978">
    <property type="entry name" value="WD40 repeat-like"/>
    <property type="match status" value="1"/>
</dbReference>
<dbReference type="Gene3D" id="2.130.10.10">
    <property type="entry name" value="YVTN repeat-like/Quinoprotein amine dehydrogenase"/>
    <property type="match status" value="1"/>
</dbReference>
<accession>A0A437CN60</accession>
<dbReference type="InterPro" id="IPR036322">
    <property type="entry name" value="WD40_repeat_dom_sf"/>
</dbReference>
<dbReference type="PANTHER" id="PTHR44321:SF1">
    <property type="entry name" value="TRANSDUCIN BETA-LIKE PROTEIN 2"/>
    <property type="match status" value="1"/>
</dbReference>
<keyword evidence="1" id="KW-0853">WD repeat</keyword>
<dbReference type="PROSITE" id="PS50294">
    <property type="entry name" value="WD_REPEATS_REGION"/>
    <property type="match status" value="2"/>
</dbReference>
<dbReference type="EMBL" id="CM012450">
    <property type="protein sequence ID" value="RVE64280.1"/>
    <property type="molecule type" value="Genomic_DNA"/>
</dbReference>
<reference evidence="4 5" key="1">
    <citation type="submission" date="2018-11" db="EMBL/GenBank/DDBJ databases">
        <authorList>
            <person name="Lopez-Roques C."/>
            <person name="Donnadieu C."/>
            <person name="Bouchez O."/>
            <person name="Klopp C."/>
            <person name="Cabau C."/>
            <person name="Zahm M."/>
        </authorList>
    </citation>
    <scope>NUCLEOTIDE SEQUENCE [LARGE SCALE GENOMIC DNA]</scope>
    <source>
        <strain evidence="4">RS831</strain>
        <tissue evidence="4">Whole body</tissue>
    </source>
</reference>
<name>A0A437CN60_ORYJA</name>
<protein>
    <submittedName>
        <fullName evidence="4">Uncharacterized protein</fullName>
    </submittedName>
</protein>
<feature type="region of interest" description="Disordered" evidence="3">
    <location>
        <begin position="38"/>
        <end position="77"/>
    </location>
</feature>
<dbReference type="PANTHER" id="PTHR44321">
    <property type="entry name" value="TRANSDUCIN BETA-LIKE PROTEIN 2"/>
    <property type="match status" value="1"/>
</dbReference>
<evidence type="ECO:0000256" key="1">
    <source>
        <dbReference type="PROSITE-ProRule" id="PRU00221"/>
    </source>
</evidence>
<feature type="coiled-coil region" evidence="2">
    <location>
        <begin position="316"/>
        <end position="352"/>
    </location>
</feature>
<dbReference type="InterPro" id="IPR015943">
    <property type="entry name" value="WD40/YVTN_repeat-like_dom_sf"/>
</dbReference>
<dbReference type="SMART" id="SM00320">
    <property type="entry name" value="WD40"/>
    <property type="match status" value="5"/>
</dbReference>
<dbReference type="GO" id="GO:0005783">
    <property type="term" value="C:endoplasmic reticulum"/>
    <property type="evidence" value="ECO:0007669"/>
    <property type="project" value="TreeGrafter"/>
</dbReference>
<feature type="repeat" description="WD" evidence="1">
    <location>
        <begin position="89"/>
        <end position="121"/>
    </location>
</feature>
<organism evidence="4 5">
    <name type="scientific">Oryzias javanicus</name>
    <name type="common">Javanese ricefish</name>
    <name type="synonym">Aplocheilus javanicus</name>
    <dbReference type="NCBI Taxonomy" id="123683"/>
    <lineage>
        <taxon>Eukaryota</taxon>
        <taxon>Metazoa</taxon>
        <taxon>Chordata</taxon>
        <taxon>Craniata</taxon>
        <taxon>Vertebrata</taxon>
        <taxon>Euteleostomi</taxon>
        <taxon>Actinopterygii</taxon>
        <taxon>Neopterygii</taxon>
        <taxon>Teleostei</taxon>
        <taxon>Neoteleostei</taxon>
        <taxon>Acanthomorphata</taxon>
        <taxon>Ovalentaria</taxon>
        <taxon>Atherinomorphae</taxon>
        <taxon>Beloniformes</taxon>
        <taxon>Adrianichthyidae</taxon>
        <taxon>Oryziinae</taxon>
        <taxon>Oryzias</taxon>
    </lineage>
</organism>
<dbReference type="GO" id="GO:0030968">
    <property type="term" value="P:endoplasmic reticulum unfolded protein response"/>
    <property type="evidence" value="ECO:0007669"/>
    <property type="project" value="TreeGrafter"/>
</dbReference>
<keyword evidence="5" id="KW-1185">Reference proteome</keyword>
<dbReference type="Proteomes" id="UP000283210">
    <property type="component" value="Chromosome 14"/>
</dbReference>
<dbReference type="InterPro" id="IPR042410">
    <property type="entry name" value="WBSCR13"/>
</dbReference>
<evidence type="ECO:0000256" key="2">
    <source>
        <dbReference type="SAM" id="Coils"/>
    </source>
</evidence>
<evidence type="ECO:0000313" key="5">
    <source>
        <dbReference type="Proteomes" id="UP000283210"/>
    </source>
</evidence>
<sequence>MALRVVWLLESRAELMQLLWLILRVLVKWQRSRKQEIKEETEPGVEAVADASSVKGAASKKQKQEKQQRSRKDKPTQHTFSHPLLAASLKGHSGNVTCFDFSSNGKYLASCADDRTVRIWSTKDFLDREHKCLRANVELDHALLVRFSPDSRFVASCGFTPDVKVWEVCFGKGGEFREVARAFDLKGHSAGVHSFAFSNDSHRMVTVSKDGTWKLWNTDVEYKKQQDPYLLKTVPCTSSDGSRIALSPDGRVVAISSGCNVAMYDATSGKLEEELQGVHSEEITDLRFDINGRFLVSSGDKAIRVFHNAPGYRAAIRDMNDMLKKAQNEAMKQRLQQQIKEAQSALDLALAAPAN</sequence>
<evidence type="ECO:0000313" key="4">
    <source>
        <dbReference type="EMBL" id="RVE64280.1"/>
    </source>
</evidence>
<proteinExistence type="predicted"/>
<evidence type="ECO:0000256" key="3">
    <source>
        <dbReference type="SAM" id="MobiDB-lite"/>
    </source>
</evidence>
<dbReference type="AlphaFoldDB" id="A0A437CN60"/>
<feature type="compositionally biased region" description="Basic and acidic residues" evidence="3">
    <location>
        <begin position="62"/>
        <end position="76"/>
    </location>
</feature>
<dbReference type="PROSITE" id="PS50082">
    <property type="entry name" value="WD_REPEATS_2"/>
    <property type="match status" value="2"/>
</dbReference>
<dbReference type="InterPro" id="IPR001680">
    <property type="entry name" value="WD40_rpt"/>
</dbReference>
<gene>
    <name evidence="4" type="ORF">OJAV_G00144200</name>
</gene>
<reference evidence="4 5" key="2">
    <citation type="submission" date="2019-01" db="EMBL/GenBank/DDBJ databases">
        <title>A chromosome length genome reference of the Java medaka (oryzias javanicus).</title>
        <authorList>
            <person name="Herpin A."/>
            <person name="Takehana Y."/>
            <person name="Naruse K."/>
            <person name="Ansai S."/>
            <person name="Kawaguchi M."/>
        </authorList>
    </citation>
    <scope>NUCLEOTIDE SEQUENCE [LARGE SCALE GENOMIC DNA]</scope>
    <source>
        <strain evidence="4">RS831</strain>
        <tissue evidence="4">Whole body</tissue>
    </source>
</reference>
<keyword evidence="2" id="KW-0175">Coiled coil</keyword>
<feature type="repeat" description="WD" evidence="1">
    <location>
        <begin position="185"/>
        <end position="217"/>
    </location>
</feature>
<dbReference type="Pfam" id="PF00400">
    <property type="entry name" value="WD40"/>
    <property type="match status" value="4"/>
</dbReference>